<accession>A0A8J2K999</accession>
<name>A0A8J2K999_9HEXA</name>
<evidence type="ECO:0000256" key="1">
    <source>
        <dbReference type="SAM" id="SignalP"/>
    </source>
</evidence>
<feature type="signal peptide" evidence="1">
    <location>
        <begin position="1"/>
        <end position="24"/>
    </location>
</feature>
<comment type="caution">
    <text evidence="2">The sequence shown here is derived from an EMBL/GenBank/DDBJ whole genome shotgun (WGS) entry which is preliminary data.</text>
</comment>
<evidence type="ECO:0000313" key="2">
    <source>
        <dbReference type="EMBL" id="CAG7730861.1"/>
    </source>
</evidence>
<feature type="chain" id="PRO_5035240302" evidence="1">
    <location>
        <begin position="25"/>
        <end position="93"/>
    </location>
</feature>
<dbReference type="AlphaFoldDB" id="A0A8J2K999"/>
<organism evidence="2 3">
    <name type="scientific">Allacma fusca</name>
    <dbReference type="NCBI Taxonomy" id="39272"/>
    <lineage>
        <taxon>Eukaryota</taxon>
        <taxon>Metazoa</taxon>
        <taxon>Ecdysozoa</taxon>
        <taxon>Arthropoda</taxon>
        <taxon>Hexapoda</taxon>
        <taxon>Collembola</taxon>
        <taxon>Symphypleona</taxon>
        <taxon>Sminthuridae</taxon>
        <taxon>Allacma</taxon>
    </lineage>
</organism>
<keyword evidence="1" id="KW-0732">Signal</keyword>
<dbReference type="Proteomes" id="UP000708208">
    <property type="component" value="Unassembled WGS sequence"/>
</dbReference>
<sequence>MKWISIVSFISLALFCIFLQTSVAQDPSTPSTPKPAVRKNCIKHPPNFKEVDLPCGGYDQPSCLKVCQQLGHRSAYCKKEVFCLCHSGDLYSC</sequence>
<gene>
    <name evidence="2" type="ORF">AFUS01_LOCUS19477</name>
</gene>
<keyword evidence="3" id="KW-1185">Reference proteome</keyword>
<evidence type="ECO:0000313" key="3">
    <source>
        <dbReference type="Proteomes" id="UP000708208"/>
    </source>
</evidence>
<reference evidence="2" key="1">
    <citation type="submission" date="2021-06" db="EMBL/GenBank/DDBJ databases">
        <authorList>
            <person name="Hodson N. C."/>
            <person name="Mongue J. A."/>
            <person name="Jaron S. K."/>
        </authorList>
    </citation>
    <scope>NUCLEOTIDE SEQUENCE</scope>
</reference>
<protein>
    <submittedName>
        <fullName evidence="2">Uncharacterized protein</fullName>
    </submittedName>
</protein>
<proteinExistence type="predicted"/>
<dbReference type="EMBL" id="CAJVCH010201578">
    <property type="protein sequence ID" value="CAG7730861.1"/>
    <property type="molecule type" value="Genomic_DNA"/>
</dbReference>